<evidence type="ECO:0000256" key="5">
    <source>
        <dbReference type="PIRSR" id="PIRSR601548-2"/>
    </source>
</evidence>
<dbReference type="OrthoDB" id="10029630at2759"/>
<dbReference type="VEuPathDB" id="VectorBase:MDOA003432"/>
<keyword evidence="8" id="KW-0862">Zinc</keyword>
<dbReference type="VEuPathDB" id="VectorBase:MDOMA2_000968"/>
<dbReference type="eggNOG" id="KOG3690">
    <property type="taxonomic scope" value="Eukaryota"/>
</dbReference>
<evidence type="ECO:0000256" key="2">
    <source>
        <dbReference type="ARBA" id="ARBA00022729"/>
    </source>
</evidence>
<keyword evidence="8" id="KW-0479">Metal-binding</keyword>
<evidence type="ECO:0000313" key="12">
    <source>
        <dbReference type="Proteomes" id="UP001652621"/>
    </source>
</evidence>
<evidence type="ECO:0000256" key="9">
    <source>
        <dbReference type="SAM" id="SignalP"/>
    </source>
</evidence>
<evidence type="ECO:0000256" key="8">
    <source>
        <dbReference type="RuleBase" id="RU361144"/>
    </source>
</evidence>
<evidence type="ECO:0000313" key="11">
    <source>
        <dbReference type="EnsemblMetazoa" id="MDOA003432-PA"/>
    </source>
</evidence>
<dbReference type="GO" id="GO:0005615">
    <property type="term" value="C:extracellular space"/>
    <property type="evidence" value="ECO:0007669"/>
    <property type="project" value="TreeGrafter"/>
</dbReference>
<dbReference type="PROSITE" id="PS52011">
    <property type="entry name" value="PEPTIDASE_M2"/>
    <property type="match status" value="1"/>
</dbReference>
<evidence type="ECO:0000313" key="10">
    <source>
        <dbReference type="EMBL" id="AFP62909.1"/>
    </source>
</evidence>
<dbReference type="GO" id="GO:0005886">
    <property type="term" value="C:plasma membrane"/>
    <property type="evidence" value="ECO:0007669"/>
    <property type="project" value="TreeGrafter"/>
</dbReference>
<dbReference type="PRINTS" id="PR00791">
    <property type="entry name" value="PEPDIPTASEA"/>
</dbReference>
<sequence length="612" mass="71207">MKFFLVLSIVFAVQLCLAASNYEQKAKLFVTQASARYFNLYDKISAETYASTENEDYVTIFNRVTTAKAIAQELVEISKEAREFNITQIRDPELREALDELSYTAGLFVLGDKYFESTLITLNALKSLSTDKDIRPYGAGSMVMTGDSSHLAYDPDIERIFETSSDSKELKYYWETWRKRNSIWAKINCVIVLHAIGAAAKLLDLPVMDFYYNNYRNVDIMQEMDKVMEELKPTYLQLHAFVRWQLNKKYSHDMSDVNGPIPEHLFHQVLAQAWKGNSIIEEYFPYNDLPSYNDLVKGFNGRDLLNKAEEFYKSLGFSPLEDDFIKSRLHEINASDGDDSECHSHIFDLTPKVRMRYCKKVDFKKFMQMHGHVGRLHYAMEKKSLPSYFFDSYGLEYAVGEAIILSASSPKHLQTMGISSDYKFTEKAQMNRLFRMAIHTILNVPVYYIHIRIMNEFLKNNLSMEGANRLYWKLMQDYVGVEPPLDRDEDVIDFHYKFYYEMETNHQTKKFMSEILGYQFYAALCQRANQPEPLSNCEFYGNKSVGDVIRSMMSMGSTKPWHDVISVISKQKSPLSSAALLEYYKPVIAWLKNFNNNNHIKTGWNETRRKVL</sequence>
<feature type="disulfide bond" evidence="6">
    <location>
        <begin position="525"/>
        <end position="537"/>
    </location>
</feature>
<dbReference type="EMBL" id="KA648280">
    <property type="protein sequence ID" value="AFP62909.1"/>
    <property type="molecule type" value="mRNA"/>
</dbReference>
<proteinExistence type="evidence at transcript level"/>
<keyword evidence="8" id="KW-0645">Protease</keyword>
<organism evidence="10">
    <name type="scientific">Musca domestica</name>
    <name type="common">House fly</name>
    <dbReference type="NCBI Taxonomy" id="7370"/>
    <lineage>
        <taxon>Eukaryota</taxon>
        <taxon>Metazoa</taxon>
        <taxon>Ecdysozoa</taxon>
        <taxon>Arthropoda</taxon>
        <taxon>Hexapoda</taxon>
        <taxon>Insecta</taxon>
        <taxon>Pterygota</taxon>
        <taxon>Neoptera</taxon>
        <taxon>Endopterygota</taxon>
        <taxon>Diptera</taxon>
        <taxon>Brachycera</taxon>
        <taxon>Muscomorpha</taxon>
        <taxon>Muscoidea</taxon>
        <taxon>Muscidae</taxon>
        <taxon>Musca</taxon>
    </lineage>
</organism>
<dbReference type="EC" id="3.4.-.-" evidence="8"/>
<dbReference type="InterPro" id="IPR001548">
    <property type="entry name" value="Peptidase_M2"/>
</dbReference>
<dbReference type="KEGG" id="mde:101891220"/>
<dbReference type="Pfam" id="PF01401">
    <property type="entry name" value="Peptidase_M2"/>
    <property type="match status" value="1"/>
</dbReference>
<protein>
    <recommendedName>
        <fullName evidence="8">Angiotensin-converting enzyme</fullName>
        <ecNumber evidence="8">3.4.-.-</ecNumber>
    </recommendedName>
</protein>
<dbReference type="GO" id="GO:0008241">
    <property type="term" value="F:peptidyl-dipeptidase activity"/>
    <property type="evidence" value="ECO:0007669"/>
    <property type="project" value="InterPro"/>
</dbReference>
<dbReference type="GO" id="GO:0004180">
    <property type="term" value="F:carboxypeptidase activity"/>
    <property type="evidence" value="ECO:0007669"/>
    <property type="project" value="UniProtKB-KW"/>
</dbReference>
<dbReference type="Gene3D" id="1.10.1370.30">
    <property type="match status" value="1"/>
</dbReference>
<feature type="disulfide bond" evidence="6">
    <location>
        <begin position="342"/>
        <end position="358"/>
    </location>
</feature>
<dbReference type="GO" id="GO:0006508">
    <property type="term" value="P:proteolysis"/>
    <property type="evidence" value="ECO:0007669"/>
    <property type="project" value="UniProtKB-KW"/>
</dbReference>
<dbReference type="GeneID" id="101891220"/>
<keyword evidence="8" id="KW-0378">Hydrolase</keyword>
<reference evidence="10" key="1">
    <citation type="submission" date="2012-08" db="EMBL/GenBank/DDBJ databases">
        <title>Transcriptome of adult Musca domestica launches a platform for comparative house fly gene expression and characterization of differential gene expression among resistant and susceptible house flies.</title>
        <authorList>
            <person name="Liu N."/>
            <person name="Zhang L."/>
            <person name="Li M."/>
            <person name="Reid W."/>
        </authorList>
    </citation>
    <scope>NUCLEOTIDE SEQUENCE</scope>
    <source>
        <strain evidence="10">ALHF</strain>
        <tissue evidence="10">Whole body</tissue>
    </source>
</reference>
<comment type="caution">
    <text evidence="7">Lacks conserved residue(s) required for the propagation of feature annotation.</text>
</comment>
<evidence type="ECO:0000256" key="1">
    <source>
        <dbReference type="ARBA" id="ARBA00008139"/>
    </source>
</evidence>
<dbReference type="Proteomes" id="UP001652621">
    <property type="component" value="Unplaced"/>
</dbReference>
<evidence type="ECO:0000256" key="7">
    <source>
        <dbReference type="PROSITE-ProRule" id="PRU01355"/>
    </source>
</evidence>
<keyword evidence="3 6" id="KW-1015">Disulfide bond</keyword>
<feature type="signal peptide" evidence="9">
    <location>
        <begin position="1"/>
        <end position="18"/>
    </location>
</feature>
<keyword evidence="4 8" id="KW-0325">Glycoprotein</keyword>
<dbReference type="PANTHER" id="PTHR10514">
    <property type="entry name" value="ANGIOTENSIN-CONVERTING ENZYME"/>
    <property type="match status" value="1"/>
</dbReference>
<dbReference type="PANTHER" id="PTHR10514:SF44">
    <property type="entry name" value="ANGIOTENSIN-CONVERTING ENZYME-RELATED"/>
    <property type="match status" value="1"/>
</dbReference>
<dbReference type="CDD" id="cd06461">
    <property type="entry name" value="M2_ACE"/>
    <property type="match status" value="1"/>
</dbReference>
<feature type="binding site" evidence="5">
    <location>
        <position position="215"/>
    </location>
    <ligand>
        <name>chloride</name>
        <dbReference type="ChEBI" id="CHEBI:17996"/>
        <label>1</label>
    </ligand>
</feature>
<accession>T1PJJ8</accession>
<dbReference type="GO" id="GO:0008237">
    <property type="term" value="F:metallopeptidase activity"/>
    <property type="evidence" value="ECO:0007669"/>
    <property type="project" value="UniProtKB-KW"/>
</dbReference>
<evidence type="ECO:0000256" key="6">
    <source>
        <dbReference type="PIRSR" id="PIRSR601548-4"/>
    </source>
</evidence>
<reference evidence="11" key="2">
    <citation type="submission" date="2020-05" db="UniProtKB">
        <authorList>
            <consortium name="EnsemblMetazoa"/>
        </authorList>
    </citation>
    <scope>IDENTIFICATION</scope>
    <source>
        <strain evidence="11">Aabys</strain>
    </source>
</reference>
<dbReference type="GO" id="GO:0046872">
    <property type="term" value="F:metal ion binding"/>
    <property type="evidence" value="ECO:0007669"/>
    <property type="project" value="UniProtKB-KW"/>
</dbReference>
<reference evidence="13" key="3">
    <citation type="submission" date="2025-04" db="UniProtKB">
        <authorList>
            <consortium name="RefSeq"/>
        </authorList>
    </citation>
    <scope>IDENTIFICATION</scope>
    <source>
        <strain evidence="13">Aabys</strain>
    </source>
</reference>
<dbReference type="SUPFAM" id="SSF55486">
    <property type="entry name" value="Metalloproteases ('zincins'), catalytic domain"/>
    <property type="match status" value="1"/>
</dbReference>
<gene>
    <name evidence="11" type="primary">101891220</name>
    <name evidence="13" type="synonym">LOC101891220</name>
</gene>
<dbReference type="AlphaFoldDB" id="T1PJJ8"/>
<comment type="similarity">
    <text evidence="1 7 8">Belongs to the peptidase M2 family.</text>
</comment>
<evidence type="ECO:0000256" key="3">
    <source>
        <dbReference type="ARBA" id="ARBA00023157"/>
    </source>
</evidence>
<dbReference type="RefSeq" id="XP_005179892.1">
    <property type="nucleotide sequence ID" value="XM_005179835.3"/>
</dbReference>
<keyword evidence="8" id="KW-0482">Metalloprotease</keyword>
<keyword evidence="2 9" id="KW-0732">Signal</keyword>
<comment type="cofactor">
    <cofactor evidence="8">
        <name>Zn(2+)</name>
        <dbReference type="ChEBI" id="CHEBI:29105"/>
    </cofactor>
    <text evidence="8">Binds 1 zinc ion per subunit.</text>
</comment>
<feature type="chain" id="PRO_5014313737" description="Angiotensin-converting enzyme" evidence="9">
    <location>
        <begin position="19"/>
        <end position="612"/>
    </location>
</feature>
<evidence type="ECO:0000313" key="13">
    <source>
        <dbReference type="RefSeq" id="XP_005179892.1"/>
    </source>
</evidence>
<evidence type="ECO:0000256" key="4">
    <source>
        <dbReference type="ARBA" id="ARBA00023180"/>
    </source>
</evidence>
<name>T1PJJ8_MUSDO</name>
<dbReference type="EnsemblMetazoa" id="MDOA003432-RA">
    <property type="protein sequence ID" value="MDOA003432-PA"/>
    <property type="gene ID" value="MDOA003432"/>
</dbReference>
<keyword evidence="8" id="KW-0121">Carboxypeptidase</keyword>
<keyword evidence="12" id="KW-1185">Reference proteome</keyword>